<evidence type="ECO:0000313" key="6">
    <source>
        <dbReference type="Proteomes" id="UP001498398"/>
    </source>
</evidence>
<keyword evidence="6" id="KW-1185">Reference proteome</keyword>
<organism evidence="5 6">
    <name type="scientific">Marasmiellus scandens</name>
    <dbReference type="NCBI Taxonomy" id="2682957"/>
    <lineage>
        <taxon>Eukaryota</taxon>
        <taxon>Fungi</taxon>
        <taxon>Dikarya</taxon>
        <taxon>Basidiomycota</taxon>
        <taxon>Agaricomycotina</taxon>
        <taxon>Agaricomycetes</taxon>
        <taxon>Agaricomycetidae</taxon>
        <taxon>Agaricales</taxon>
        <taxon>Marasmiineae</taxon>
        <taxon>Omphalotaceae</taxon>
        <taxon>Marasmiellus</taxon>
    </lineage>
</organism>
<dbReference type="Pfam" id="PF02894">
    <property type="entry name" value="GFO_IDH_MocA_C"/>
    <property type="match status" value="1"/>
</dbReference>
<sequence>MSGQIKTCVLGTGLAGLTFHIPFILALPDLFTLHSVLERNPKTPGGRLHDRFGVSAKIHTTFEAVLADEEIELIIVGTPNDTHYSFAKAALEAGKHVLVDKPVTSSVAEAKELGEIAKQKGLVLYAFQNRRFDSDYLALRRLLDLPETDPQSLGGIVEFESHFDRYRNSLKGTWKDEFRPAAGQVYDLGAHLIDQTLSLFGRPSKLTAFVQNVRGLGDPKVDDTFTIIMQYPAGSALPHPLTAILRSHVLSVKSQQLRYLVRGTKGSYTKNSLDVQEDQLKAIAKPEDIYKEGFGKEPESIWGTIETVQEDGTINKASWPSSEPGCYVELFKNLAAAIREGTEQAVKWTEATEVIEMIELAHKSAEQGVTLSL</sequence>
<dbReference type="Pfam" id="PF01408">
    <property type="entry name" value="GFO_IDH_MocA"/>
    <property type="match status" value="1"/>
</dbReference>
<dbReference type="PANTHER" id="PTHR43708">
    <property type="entry name" value="CONSERVED EXPRESSED OXIDOREDUCTASE (EUROFUNG)"/>
    <property type="match status" value="1"/>
</dbReference>
<evidence type="ECO:0000256" key="1">
    <source>
        <dbReference type="ARBA" id="ARBA00010928"/>
    </source>
</evidence>
<dbReference type="Gene3D" id="3.40.50.720">
    <property type="entry name" value="NAD(P)-binding Rossmann-like Domain"/>
    <property type="match status" value="1"/>
</dbReference>
<evidence type="ECO:0000259" key="3">
    <source>
        <dbReference type="Pfam" id="PF01408"/>
    </source>
</evidence>
<protein>
    <recommendedName>
        <fullName evidence="7">NAD(P)-binding protein</fullName>
    </recommendedName>
</protein>
<evidence type="ECO:0008006" key="7">
    <source>
        <dbReference type="Google" id="ProtNLM"/>
    </source>
</evidence>
<comment type="caution">
    <text evidence="5">The sequence shown here is derived from an EMBL/GenBank/DDBJ whole genome shotgun (WGS) entry which is preliminary data.</text>
</comment>
<dbReference type="Proteomes" id="UP001498398">
    <property type="component" value="Unassembled WGS sequence"/>
</dbReference>
<dbReference type="InterPro" id="IPR036291">
    <property type="entry name" value="NAD(P)-bd_dom_sf"/>
</dbReference>
<keyword evidence="2" id="KW-0560">Oxidoreductase</keyword>
<accession>A0ABR1K3X3</accession>
<comment type="similarity">
    <text evidence="1">Belongs to the Gfo/Idh/MocA family.</text>
</comment>
<dbReference type="InterPro" id="IPR004104">
    <property type="entry name" value="Gfo/Idh/MocA-like_OxRdtase_C"/>
</dbReference>
<dbReference type="InterPro" id="IPR000683">
    <property type="entry name" value="Gfo/Idh/MocA-like_OxRdtase_N"/>
</dbReference>
<feature type="domain" description="Gfo/Idh/MocA-like oxidoreductase N-terminal" evidence="3">
    <location>
        <begin position="6"/>
        <end position="125"/>
    </location>
</feature>
<evidence type="ECO:0000256" key="2">
    <source>
        <dbReference type="ARBA" id="ARBA00023002"/>
    </source>
</evidence>
<evidence type="ECO:0000313" key="5">
    <source>
        <dbReference type="EMBL" id="KAK7470800.1"/>
    </source>
</evidence>
<dbReference type="InterPro" id="IPR051317">
    <property type="entry name" value="Gfo/Idh/MocA_oxidoreduct"/>
</dbReference>
<gene>
    <name evidence="5" type="ORF">VKT23_002218</name>
</gene>
<dbReference type="PANTHER" id="PTHR43708:SF5">
    <property type="entry name" value="CONSERVED EXPRESSED OXIDOREDUCTASE (EUROFUNG)-RELATED"/>
    <property type="match status" value="1"/>
</dbReference>
<evidence type="ECO:0000259" key="4">
    <source>
        <dbReference type="Pfam" id="PF02894"/>
    </source>
</evidence>
<dbReference type="SUPFAM" id="SSF51735">
    <property type="entry name" value="NAD(P)-binding Rossmann-fold domains"/>
    <property type="match status" value="1"/>
</dbReference>
<dbReference type="EMBL" id="JBANRG010000002">
    <property type="protein sequence ID" value="KAK7470800.1"/>
    <property type="molecule type" value="Genomic_DNA"/>
</dbReference>
<name>A0ABR1K3X3_9AGAR</name>
<dbReference type="Gene3D" id="3.30.360.10">
    <property type="entry name" value="Dihydrodipicolinate Reductase, domain 2"/>
    <property type="match status" value="1"/>
</dbReference>
<feature type="domain" description="Gfo/Idh/MocA-like oxidoreductase C-terminal" evidence="4">
    <location>
        <begin position="152"/>
        <end position="372"/>
    </location>
</feature>
<reference evidence="5 6" key="1">
    <citation type="submission" date="2024-01" db="EMBL/GenBank/DDBJ databases">
        <title>A draft genome for the cacao thread blight pathogen Marasmiellus scandens.</title>
        <authorList>
            <person name="Baruah I.K."/>
            <person name="Leung J."/>
            <person name="Bukari Y."/>
            <person name="Amoako-Attah I."/>
            <person name="Meinhardt L.W."/>
            <person name="Bailey B.A."/>
            <person name="Cohen S.P."/>
        </authorList>
    </citation>
    <scope>NUCLEOTIDE SEQUENCE [LARGE SCALE GENOMIC DNA]</scope>
    <source>
        <strain evidence="5 6">GH-19</strain>
    </source>
</reference>
<proteinExistence type="inferred from homology"/>